<dbReference type="PANTHER" id="PTHR11575">
    <property type="entry name" value="5'-NUCLEOTIDASE-RELATED"/>
    <property type="match status" value="1"/>
</dbReference>
<dbReference type="Pfam" id="PF00149">
    <property type="entry name" value="Metallophos"/>
    <property type="match status" value="1"/>
</dbReference>
<evidence type="ECO:0000313" key="5">
    <source>
        <dbReference type="Proteomes" id="UP001610563"/>
    </source>
</evidence>
<dbReference type="PANTHER" id="PTHR11575:SF22">
    <property type="entry name" value="ADL392WP"/>
    <property type="match status" value="1"/>
</dbReference>
<evidence type="ECO:0000259" key="2">
    <source>
        <dbReference type="Pfam" id="PF00149"/>
    </source>
</evidence>
<feature type="domain" description="Putative 5'-nucleotidase C-terminal" evidence="3">
    <location>
        <begin position="401"/>
        <end position="480"/>
    </location>
</feature>
<dbReference type="SUPFAM" id="SSF56300">
    <property type="entry name" value="Metallo-dependent phosphatases"/>
    <property type="match status" value="1"/>
</dbReference>
<dbReference type="InterPro" id="IPR053828">
    <property type="entry name" value="Nucleosidase_C"/>
</dbReference>
<protein>
    <submittedName>
        <fullName evidence="4">Metallo-dependent phosphatase-like protein</fullName>
    </submittedName>
</protein>
<dbReference type="Gene3D" id="3.60.21.10">
    <property type="match status" value="2"/>
</dbReference>
<name>A0ABR4GEM5_9EURO</name>
<dbReference type="InterPro" id="IPR029052">
    <property type="entry name" value="Metallo-depent_PP-like"/>
</dbReference>
<feature type="chain" id="PRO_5046741550" evidence="1">
    <location>
        <begin position="20"/>
        <end position="527"/>
    </location>
</feature>
<dbReference type="EMBL" id="JBFTWV010000019">
    <property type="protein sequence ID" value="KAL2797481.1"/>
    <property type="molecule type" value="Genomic_DNA"/>
</dbReference>
<gene>
    <name evidence="4" type="ORF">BJX66DRAFT_323408</name>
</gene>
<comment type="caution">
    <text evidence="4">The sequence shown here is derived from an EMBL/GenBank/DDBJ whole genome shotgun (WGS) entry which is preliminary data.</text>
</comment>
<feature type="signal peptide" evidence="1">
    <location>
        <begin position="1"/>
        <end position="19"/>
    </location>
</feature>
<dbReference type="InterPro" id="IPR004843">
    <property type="entry name" value="Calcineurin-like_PHP"/>
</dbReference>
<dbReference type="Proteomes" id="UP001610563">
    <property type="component" value="Unassembled WGS sequence"/>
</dbReference>
<keyword evidence="5" id="KW-1185">Reference proteome</keyword>
<feature type="domain" description="Putative 5'-nucleotidase C-terminal" evidence="3">
    <location>
        <begin position="309"/>
        <end position="383"/>
    </location>
</feature>
<accession>A0ABR4GEM5</accession>
<sequence length="527" mass="59020">MGFLSHLATTALAVTCVAADTYLDAVCGTASSNELTTFQQPDAHNATNGPWRGLAWGEVNFLHTTDTHDYGADWGDFVSFVKRMRDRADQLNVDLLVVDTGDLVTGNGLSDSTQPYGLVSRGLFENLEFDLLTVGNNDLYRKDVSRDIHENFYRISGDRFVTSNVEIQLDNGKNEVDLYVLPGHAGLRDSCTFKGTYANENPPVCFEAYLRQQKPDVAIQVFGGHTHQRDFKCFDSRSSGLESGRYSDTVGWVAQRGVVSNNTAWNATKTLSAGVSTPTQTCTPARSTTATSLAYYIDRRYLDFNRRTSYYLWVCPPGTPGNIYTLLKDALNETVKREPSSLNPRVILMNNGSIRYDLYQGNFTVGDALTILPFDDSFLYIPNDIRFPLIDAGDSTQNTLHARRSFLPNDPNPGHVTHDDFGNCTENVPDSKACGDDTIHQELKEQYVNPTYFQYQDLEVNEQASNIDLVFISHFKDSILKCPGINGTYKDENVKPYTNKGITTRTFLQEYAKKKWNNQHGYCQIGK</sequence>
<dbReference type="Pfam" id="PF21953">
    <property type="entry name" value="NadN_nucleosid_C"/>
    <property type="match status" value="2"/>
</dbReference>
<dbReference type="InterPro" id="IPR006179">
    <property type="entry name" value="5_nucleotidase/apyrase"/>
</dbReference>
<evidence type="ECO:0000256" key="1">
    <source>
        <dbReference type="SAM" id="SignalP"/>
    </source>
</evidence>
<proteinExistence type="predicted"/>
<dbReference type="SUPFAM" id="SSF55816">
    <property type="entry name" value="5'-nucleotidase (syn. UDP-sugar hydrolase), C-terminal domain"/>
    <property type="match status" value="1"/>
</dbReference>
<organism evidence="4 5">
    <name type="scientific">Aspergillus keveii</name>
    <dbReference type="NCBI Taxonomy" id="714993"/>
    <lineage>
        <taxon>Eukaryota</taxon>
        <taxon>Fungi</taxon>
        <taxon>Dikarya</taxon>
        <taxon>Ascomycota</taxon>
        <taxon>Pezizomycotina</taxon>
        <taxon>Eurotiomycetes</taxon>
        <taxon>Eurotiomycetidae</taxon>
        <taxon>Eurotiales</taxon>
        <taxon>Aspergillaceae</taxon>
        <taxon>Aspergillus</taxon>
        <taxon>Aspergillus subgen. Nidulantes</taxon>
    </lineage>
</organism>
<reference evidence="4 5" key="1">
    <citation type="submission" date="2024-07" db="EMBL/GenBank/DDBJ databases">
        <title>Section-level genome sequencing and comparative genomics of Aspergillus sections Usti and Cavernicolus.</title>
        <authorList>
            <consortium name="Lawrence Berkeley National Laboratory"/>
            <person name="Nybo J.L."/>
            <person name="Vesth T.C."/>
            <person name="Theobald S."/>
            <person name="Frisvad J.C."/>
            <person name="Larsen T.O."/>
            <person name="Kjaerboelling I."/>
            <person name="Rothschild-Mancinelli K."/>
            <person name="Lyhne E.K."/>
            <person name="Kogle M.E."/>
            <person name="Barry K."/>
            <person name="Clum A."/>
            <person name="Na H."/>
            <person name="Ledsgaard L."/>
            <person name="Lin J."/>
            <person name="Lipzen A."/>
            <person name="Kuo A."/>
            <person name="Riley R."/>
            <person name="Mondo S."/>
            <person name="Labutti K."/>
            <person name="Haridas S."/>
            <person name="Pangalinan J."/>
            <person name="Salamov A.A."/>
            <person name="Simmons B.A."/>
            <person name="Magnuson J.K."/>
            <person name="Chen J."/>
            <person name="Drula E."/>
            <person name="Henrissat B."/>
            <person name="Wiebenga A."/>
            <person name="Lubbers R.J."/>
            <person name="Gomes A.C."/>
            <person name="Makela M.R."/>
            <person name="Stajich J."/>
            <person name="Grigoriev I.V."/>
            <person name="Mortensen U.H."/>
            <person name="De Vries R.P."/>
            <person name="Baker S.E."/>
            <person name="Andersen M.R."/>
        </authorList>
    </citation>
    <scope>NUCLEOTIDE SEQUENCE [LARGE SCALE GENOMIC DNA]</scope>
    <source>
        <strain evidence="4 5">CBS 209.92</strain>
    </source>
</reference>
<evidence type="ECO:0000259" key="3">
    <source>
        <dbReference type="Pfam" id="PF21953"/>
    </source>
</evidence>
<keyword evidence="1" id="KW-0732">Signal</keyword>
<dbReference type="Gene3D" id="3.90.780.10">
    <property type="entry name" value="5'-Nucleotidase, C-terminal domain"/>
    <property type="match status" value="1"/>
</dbReference>
<evidence type="ECO:0000313" key="4">
    <source>
        <dbReference type="EMBL" id="KAL2797481.1"/>
    </source>
</evidence>
<dbReference type="InterPro" id="IPR036907">
    <property type="entry name" value="5'-Nucleotdase_C_sf"/>
</dbReference>
<feature type="domain" description="Calcineurin-like phosphoesterase" evidence="2">
    <location>
        <begin position="60"/>
        <end position="228"/>
    </location>
</feature>